<keyword evidence="7" id="KW-1185">Reference proteome</keyword>
<dbReference type="Pfam" id="PF02518">
    <property type="entry name" value="HATPase_c"/>
    <property type="match status" value="1"/>
</dbReference>
<dbReference type="InterPro" id="IPR015943">
    <property type="entry name" value="WD40/YVTN_repeat-like_dom_sf"/>
</dbReference>
<dbReference type="InterPro" id="IPR011123">
    <property type="entry name" value="Y_Y_Y"/>
</dbReference>
<keyword evidence="1" id="KW-0808">Transferase</keyword>
<dbReference type="Proteomes" id="UP000439986">
    <property type="component" value="Unassembled WGS sequence"/>
</dbReference>
<proteinExistence type="predicted"/>
<dbReference type="Pfam" id="PF07730">
    <property type="entry name" value="HisKA_3"/>
    <property type="match status" value="1"/>
</dbReference>
<comment type="caution">
    <text evidence="6">The sequence shown here is derived from an EMBL/GenBank/DDBJ whole genome shotgun (WGS) entry which is preliminary data.</text>
</comment>
<dbReference type="SUPFAM" id="SSF50969">
    <property type="entry name" value="YVTN repeat-like/Quinoprotein amine dehydrogenase"/>
    <property type="match status" value="1"/>
</dbReference>
<keyword evidence="3" id="KW-0902">Two-component regulatory system</keyword>
<dbReference type="GO" id="GO:0000155">
    <property type="term" value="F:phosphorelay sensor kinase activity"/>
    <property type="evidence" value="ECO:0007669"/>
    <property type="project" value="InterPro"/>
</dbReference>
<dbReference type="InterPro" id="IPR011110">
    <property type="entry name" value="Reg_prop"/>
</dbReference>
<dbReference type="PANTHER" id="PTHR24421">
    <property type="entry name" value="NITRATE/NITRITE SENSOR PROTEIN NARX-RELATED"/>
    <property type="match status" value="1"/>
</dbReference>
<dbReference type="CDD" id="cd16917">
    <property type="entry name" value="HATPase_UhpB-NarQ-NarX-like"/>
    <property type="match status" value="1"/>
</dbReference>
<accession>A0A844DAR1</accession>
<evidence type="ECO:0000313" key="7">
    <source>
        <dbReference type="Proteomes" id="UP000439986"/>
    </source>
</evidence>
<dbReference type="SMART" id="SM00387">
    <property type="entry name" value="HATPase_c"/>
    <property type="match status" value="1"/>
</dbReference>
<dbReference type="Gene3D" id="3.30.565.10">
    <property type="entry name" value="Histidine kinase-like ATPase, C-terminal domain"/>
    <property type="match status" value="1"/>
</dbReference>
<organism evidence="6 7">
    <name type="scientific">Duganella aquatilis</name>
    <dbReference type="NCBI Taxonomy" id="2666082"/>
    <lineage>
        <taxon>Bacteria</taxon>
        <taxon>Pseudomonadati</taxon>
        <taxon>Pseudomonadota</taxon>
        <taxon>Betaproteobacteria</taxon>
        <taxon>Burkholderiales</taxon>
        <taxon>Oxalobacteraceae</taxon>
        <taxon>Telluria group</taxon>
        <taxon>Duganella</taxon>
    </lineage>
</organism>
<keyword evidence="2" id="KW-0418">Kinase</keyword>
<evidence type="ECO:0000313" key="6">
    <source>
        <dbReference type="EMBL" id="MRW84770.1"/>
    </source>
</evidence>
<dbReference type="Pfam" id="PF07494">
    <property type="entry name" value="Reg_prop"/>
    <property type="match status" value="1"/>
</dbReference>
<dbReference type="PANTHER" id="PTHR24421:SF62">
    <property type="entry name" value="SENSORY TRANSDUCTION HISTIDINE KINASE"/>
    <property type="match status" value="1"/>
</dbReference>
<reference evidence="6 7" key="1">
    <citation type="submission" date="2019-11" db="EMBL/GenBank/DDBJ databases">
        <title>Novel species isolated from a subtropical stream in China.</title>
        <authorList>
            <person name="Lu H."/>
        </authorList>
    </citation>
    <scope>NUCLEOTIDE SEQUENCE [LARGE SCALE GENOMIC DNA]</scope>
    <source>
        <strain evidence="6 7">FT26W</strain>
    </source>
</reference>
<feature type="domain" description="Histidine kinase/HSP90-like ATPase" evidence="5">
    <location>
        <begin position="910"/>
        <end position="1007"/>
    </location>
</feature>
<keyword evidence="4" id="KW-0472">Membrane</keyword>
<dbReference type="SUPFAM" id="SSF63829">
    <property type="entry name" value="Calcium-dependent phosphotriesterase"/>
    <property type="match status" value="2"/>
</dbReference>
<dbReference type="InterPro" id="IPR011712">
    <property type="entry name" value="Sig_transdc_His_kin_sub3_dim/P"/>
</dbReference>
<protein>
    <recommendedName>
        <fullName evidence="5">Histidine kinase/HSP90-like ATPase domain-containing protein</fullName>
    </recommendedName>
</protein>
<dbReference type="InterPro" id="IPR050482">
    <property type="entry name" value="Sensor_HK_TwoCompSys"/>
</dbReference>
<dbReference type="EMBL" id="WKJL01000007">
    <property type="protein sequence ID" value="MRW84770.1"/>
    <property type="molecule type" value="Genomic_DNA"/>
</dbReference>
<dbReference type="Gene3D" id="2.60.40.10">
    <property type="entry name" value="Immunoglobulins"/>
    <property type="match status" value="1"/>
</dbReference>
<dbReference type="InterPro" id="IPR003594">
    <property type="entry name" value="HATPase_dom"/>
</dbReference>
<evidence type="ECO:0000259" key="5">
    <source>
        <dbReference type="SMART" id="SM00387"/>
    </source>
</evidence>
<dbReference type="Gene3D" id="1.20.5.1930">
    <property type="match status" value="1"/>
</dbReference>
<dbReference type="InterPro" id="IPR036890">
    <property type="entry name" value="HATPase_C_sf"/>
</dbReference>
<name>A0A844DAR1_9BURK</name>
<evidence type="ECO:0000256" key="4">
    <source>
        <dbReference type="SAM" id="Phobius"/>
    </source>
</evidence>
<evidence type="ECO:0000256" key="1">
    <source>
        <dbReference type="ARBA" id="ARBA00022679"/>
    </source>
</evidence>
<keyword evidence="4" id="KW-1133">Transmembrane helix</keyword>
<dbReference type="AlphaFoldDB" id="A0A844DAR1"/>
<dbReference type="InterPro" id="IPR011044">
    <property type="entry name" value="Quino_amine_DH_bsu"/>
</dbReference>
<evidence type="ECO:0000256" key="3">
    <source>
        <dbReference type="ARBA" id="ARBA00023012"/>
    </source>
</evidence>
<evidence type="ECO:0000256" key="2">
    <source>
        <dbReference type="ARBA" id="ARBA00022777"/>
    </source>
</evidence>
<dbReference type="GO" id="GO:0046983">
    <property type="term" value="F:protein dimerization activity"/>
    <property type="evidence" value="ECO:0007669"/>
    <property type="project" value="InterPro"/>
</dbReference>
<dbReference type="Gene3D" id="2.130.10.10">
    <property type="entry name" value="YVTN repeat-like/Quinoprotein amine dehydrogenase"/>
    <property type="match status" value="2"/>
</dbReference>
<dbReference type="GO" id="GO:0016020">
    <property type="term" value="C:membrane"/>
    <property type="evidence" value="ECO:0007669"/>
    <property type="project" value="InterPro"/>
</dbReference>
<dbReference type="SUPFAM" id="SSF55874">
    <property type="entry name" value="ATPase domain of HSP90 chaperone/DNA topoisomerase II/histidine kinase"/>
    <property type="match status" value="1"/>
</dbReference>
<dbReference type="Pfam" id="PF07495">
    <property type="entry name" value="Y_Y_Y"/>
    <property type="match status" value="1"/>
</dbReference>
<feature type="transmembrane region" description="Helical" evidence="4">
    <location>
        <begin position="770"/>
        <end position="788"/>
    </location>
</feature>
<dbReference type="InterPro" id="IPR013783">
    <property type="entry name" value="Ig-like_fold"/>
</dbReference>
<keyword evidence="4" id="KW-0812">Transmembrane</keyword>
<gene>
    <name evidence="6" type="ORF">GJ698_11810</name>
</gene>
<sequence length="1013" mass="111892">MFCSHLPYRGMCDCCGQSKLVGLRLGMFMRLSHWPLAVGLLSLLWWPCAHALNPDLRLEQLNHASWTQKEGVPSDITSMAQTPDGWLWLGTRGGLYRFDGMTFERYPLKGSRVYKLHAADNGDLLISFVPDGLMVLHADGSSTQLPPLPNQLGTFRAMTLDRDGAIWAINLNGLYRYAQGRWQVMASGAEWAESTQSLVVDQYGRLWISNRQALYRHDRATDKLVRVEGEGMQGGLLQSPDGRLWINGNDDRVRLVPMPPLGQHAQRLPSFNQGSARSAGQFDRDGNLWVPLCPRGICRMARAGDQRSGALDPEHEATDRLDQSWQLSDLGTRGVLEDREGNVWIFTKSGIDRFRENKLIPAHMVGVAGELNAASDNAGKLWVADGQMHSIWTIGADGIAVRDPQRSGTSVATDRDGAILIAGNRYIERIYQGQSSRIAFPERDGKPADISVVGMFDDGKVLWVISMQAGLMAWMDGRWRDRKEFNIPPRIYMLAPGGPGQMWLSNNDGSLKLFDNGKLTPYDIALVGQESGIFPGPQLVAAGERGIAVLRDNKFVALGSAGVEALRNVSGMAVTADGDRWLNGARGLVHIRREDWDASVRQPAIPLIYELFDSQEGYPGQATLDNRQPSVYDMGGGVLWLRGSGGLVRLDTAKLRPNPVKPVAQLLRVNVDNRSYPATSPLRLPPDTRSFNIQYTAPGLRKPEGMRFQYKLDGVDPQWQDAGSRRAAYYTNVGPGRYTFSLRAVNEDGLAGTAVAPLQLEIAPTIVQTWWFQLACVLAAMLAVYGVYRYRLSKATAAIARQLEVRMDERVRIARTLHDTFLQSVQALILRVYTVLTKLPEDSEPRIKLESILTQAEQAINEGRDQVEQLRSGRDLREQIEGCGNAMAALHEGVTFNLVSVGLPRRLAPPVQEELCAIAQEALGNAFRHAAASQITAKLEYLRDGLALSIADDGCGIDDAQLRRRMDERHFGMVGMHERAKRVGTVLEVGSAPGKGTVVAIKVPGELCYVADM</sequence>